<keyword evidence="1" id="KW-1133">Transmembrane helix</keyword>
<proteinExistence type="predicted"/>
<reference evidence="2 3" key="1">
    <citation type="submission" date="2014-04" db="EMBL/GenBank/DDBJ databases">
        <authorList>
            <consortium name="International Citrus Genome Consortium"/>
            <person name="Gmitter F."/>
            <person name="Chen C."/>
            <person name="Farmerie W."/>
            <person name="Harkins T."/>
            <person name="Desany B."/>
            <person name="Mohiuddin M."/>
            <person name="Kodira C."/>
            <person name="Borodovsky M."/>
            <person name="Lomsadze A."/>
            <person name="Burns P."/>
            <person name="Jenkins J."/>
            <person name="Prochnik S."/>
            <person name="Shu S."/>
            <person name="Chapman J."/>
            <person name="Pitluck S."/>
            <person name="Schmutz J."/>
            <person name="Rokhsar D."/>
        </authorList>
    </citation>
    <scope>NUCLEOTIDE SEQUENCE</scope>
</reference>
<organism evidence="2 3">
    <name type="scientific">Citrus sinensis</name>
    <name type="common">Sweet orange</name>
    <name type="synonym">Citrus aurantium var. sinensis</name>
    <dbReference type="NCBI Taxonomy" id="2711"/>
    <lineage>
        <taxon>Eukaryota</taxon>
        <taxon>Viridiplantae</taxon>
        <taxon>Streptophyta</taxon>
        <taxon>Embryophyta</taxon>
        <taxon>Tracheophyta</taxon>
        <taxon>Spermatophyta</taxon>
        <taxon>Magnoliopsida</taxon>
        <taxon>eudicotyledons</taxon>
        <taxon>Gunneridae</taxon>
        <taxon>Pentapetalae</taxon>
        <taxon>rosids</taxon>
        <taxon>malvids</taxon>
        <taxon>Sapindales</taxon>
        <taxon>Rutaceae</taxon>
        <taxon>Aurantioideae</taxon>
        <taxon>Citrus</taxon>
    </lineage>
</organism>
<gene>
    <name evidence="2" type="ORF">CISIN_1g025689mg</name>
</gene>
<evidence type="ECO:0000313" key="3">
    <source>
        <dbReference type="Proteomes" id="UP000027120"/>
    </source>
</evidence>
<evidence type="ECO:0000256" key="1">
    <source>
        <dbReference type="SAM" id="Phobius"/>
    </source>
</evidence>
<accession>A0A067DUM6</accession>
<protein>
    <recommendedName>
        <fullName evidence="4">PGG domain-containing protein</fullName>
    </recommendedName>
</protein>
<dbReference type="EMBL" id="KK785266">
    <property type="protein sequence ID" value="KDO45265.1"/>
    <property type="molecule type" value="Genomic_DNA"/>
</dbReference>
<feature type="transmembrane region" description="Helical" evidence="1">
    <location>
        <begin position="225"/>
        <end position="245"/>
    </location>
</feature>
<dbReference type="Proteomes" id="UP000027120">
    <property type="component" value="Unassembled WGS sequence"/>
</dbReference>
<dbReference type="EMBL" id="KK785266">
    <property type="protein sequence ID" value="KDO45264.1"/>
    <property type="molecule type" value="Genomic_DNA"/>
</dbReference>
<keyword evidence="1" id="KW-0472">Membrane</keyword>
<feature type="transmembrane region" description="Helical" evidence="1">
    <location>
        <begin position="194"/>
        <end position="218"/>
    </location>
</feature>
<evidence type="ECO:0000313" key="2">
    <source>
        <dbReference type="EMBL" id="KDO45265.1"/>
    </source>
</evidence>
<name>A0A067DUM6_CITSI</name>
<dbReference type="AlphaFoldDB" id="A0A067DUM6"/>
<keyword evidence="3" id="KW-1185">Reference proteome</keyword>
<evidence type="ECO:0008006" key="4">
    <source>
        <dbReference type="Google" id="ProtNLM"/>
    </source>
</evidence>
<keyword evidence="1" id="KW-0812">Transmembrane</keyword>
<sequence>MGANSIQGQSELEEGIAERKMVSDLSNRIDDLKVDLEWYKEVSRLKNKSYYDSFNNSLGGAGKPLSSPVVLADMEHRQVKMQTVNSFLAETPESTEAMVNAKEAGEFAAVNVPSDVLQSQSSFLAISHLKNNWPMKIKIESGTNVCHLLLLIAALVSTITYRTALKIRACKLEQGYNYSSSLISICQIVDQHPLFIQLVMAFNSIAFFLSMALLMILFNELPLRPLLLVSAFSMLGAYICAITDLTKPT</sequence>
<dbReference type="PaxDb" id="2711-XP_006490174.1"/>